<organism evidence="2 3">
    <name type="scientific">Rhodobium gokarnense</name>
    <dbReference type="NCBI Taxonomy" id="364296"/>
    <lineage>
        <taxon>Bacteria</taxon>
        <taxon>Pseudomonadati</taxon>
        <taxon>Pseudomonadota</taxon>
        <taxon>Alphaproteobacteria</taxon>
        <taxon>Hyphomicrobiales</taxon>
        <taxon>Rhodobiaceae</taxon>
        <taxon>Rhodobium</taxon>
    </lineage>
</organism>
<comment type="caution">
    <text evidence="2">The sequence shown here is derived from an EMBL/GenBank/DDBJ whole genome shotgun (WGS) entry which is preliminary data.</text>
</comment>
<gene>
    <name evidence="2" type="ORF">M2319_004077</name>
</gene>
<evidence type="ECO:0000313" key="2">
    <source>
        <dbReference type="EMBL" id="MCW2309718.1"/>
    </source>
</evidence>
<dbReference type="EMBL" id="JAOQNS010000014">
    <property type="protein sequence ID" value="MCW2309718.1"/>
    <property type="molecule type" value="Genomic_DNA"/>
</dbReference>
<reference evidence="3" key="1">
    <citation type="submission" date="2023-07" db="EMBL/GenBank/DDBJ databases">
        <title>Genome sequencing of Purple Non-Sulfur Bacteria from various extreme environments.</title>
        <authorList>
            <person name="Mayer M."/>
        </authorList>
    </citation>
    <scope>NUCLEOTIDE SEQUENCE [LARGE SCALE GENOMIC DNA]</scope>
    <source>
        <strain evidence="3">DSM 17935</strain>
    </source>
</reference>
<sequence length="137" mass="13990">MRIPTVKIVADHPRGWAIINKANFDPKKHVLYGAEAAAAAVQPVPAGVEAPNSLSGAGEAADVPLSVAGDSSELSNDELRAAIEAATGKVPHWKAKRETLITQYRDALSAPQSEASIAPAAVQSEANGAADDEGAAA</sequence>
<dbReference type="Proteomes" id="UP001209755">
    <property type="component" value="Unassembled WGS sequence"/>
</dbReference>
<feature type="region of interest" description="Disordered" evidence="1">
    <location>
        <begin position="112"/>
        <end position="137"/>
    </location>
</feature>
<protein>
    <submittedName>
        <fullName evidence="2">Uncharacterized protein</fullName>
    </submittedName>
</protein>
<dbReference type="RefSeq" id="WP_264603296.1">
    <property type="nucleotide sequence ID" value="NZ_JAOQNS010000014.1"/>
</dbReference>
<name>A0ABT3HH46_9HYPH</name>
<accession>A0ABT3HH46</accession>
<evidence type="ECO:0000313" key="3">
    <source>
        <dbReference type="Proteomes" id="UP001209755"/>
    </source>
</evidence>
<evidence type="ECO:0000256" key="1">
    <source>
        <dbReference type="SAM" id="MobiDB-lite"/>
    </source>
</evidence>
<proteinExistence type="predicted"/>
<keyword evidence="3" id="KW-1185">Reference proteome</keyword>